<feature type="compositionally biased region" description="Basic and acidic residues" evidence="1">
    <location>
        <begin position="92"/>
        <end position="102"/>
    </location>
</feature>
<organism evidence="2 3">
    <name type="scientific">Dorcoceras hygrometricum</name>
    <dbReference type="NCBI Taxonomy" id="472368"/>
    <lineage>
        <taxon>Eukaryota</taxon>
        <taxon>Viridiplantae</taxon>
        <taxon>Streptophyta</taxon>
        <taxon>Embryophyta</taxon>
        <taxon>Tracheophyta</taxon>
        <taxon>Spermatophyta</taxon>
        <taxon>Magnoliopsida</taxon>
        <taxon>eudicotyledons</taxon>
        <taxon>Gunneridae</taxon>
        <taxon>Pentapetalae</taxon>
        <taxon>asterids</taxon>
        <taxon>lamiids</taxon>
        <taxon>Lamiales</taxon>
        <taxon>Gesneriaceae</taxon>
        <taxon>Didymocarpoideae</taxon>
        <taxon>Trichosporeae</taxon>
        <taxon>Loxocarpinae</taxon>
        <taxon>Dorcoceras</taxon>
    </lineage>
</organism>
<reference evidence="2 3" key="1">
    <citation type="journal article" date="2015" name="Proc. Natl. Acad. Sci. U.S.A.">
        <title>The resurrection genome of Boea hygrometrica: A blueprint for survival of dehydration.</title>
        <authorList>
            <person name="Xiao L."/>
            <person name="Yang G."/>
            <person name="Zhang L."/>
            <person name="Yang X."/>
            <person name="Zhao S."/>
            <person name="Ji Z."/>
            <person name="Zhou Q."/>
            <person name="Hu M."/>
            <person name="Wang Y."/>
            <person name="Chen M."/>
            <person name="Xu Y."/>
            <person name="Jin H."/>
            <person name="Xiao X."/>
            <person name="Hu G."/>
            <person name="Bao F."/>
            <person name="Hu Y."/>
            <person name="Wan P."/>
            <person name="Li L."/>
            <person name="Deng X."/>
            <person name="Kuang T."/>
            <person name="Xiang C."/>
            <person name="Zhu J.K."/>
            <person name="Oliver M.J."/>
            <person name="He Y."/>
        </authorList>
    </citation>
    <scope>NUCLEOTIDE SEQUENCE [LARGE SCALE GENOMIC DNA]</scope>
    <source>
        <strain evidence="3">cv. XS01</strain>
    </source>
</reference>
<dbReference type="EMBL" id="KQ999821">
    <property type="protein sequence ID" value="KZV41151.1"/>
    <property type="molecule type" value="Genomic_DNA"/>
</dbReference>
<name>A0A2Z7C5F2_9LAMI</name>
<evidence type="ECO:0000256" key="1">
    <source>
        <dbReference type="SAM" id="MobiDB-lite"/>
    </source>
</evidence>
<evidence type="ECO:0000313" key="3">
    <source>
        <dbReference type="Proteomes" id="UP000250235"/>
    </source>
</evidence>
<evidence type="ECO:0000313" key="2">
    <source>
        <dbReference type="EMBL" id="KZV41151.1"/>
    </source>
</evidence>
<keyword evidence="3" id="KW-1185">Reference proteome</keyword>
<dbReference type="Proteomes" id="UP000250235">
    <property type="component" value="Unassembled WGS sequence"/>
</dbReference>
<dbReference type="AlphaFoldDB" id="A0A2Z7C5F2"/>
<protein>
    <submittedName>
        <fullName evidence="2">BTB/POZ domain-containing protein</fullName>
    </submittedName>
</protein>
<sequence>MEAILISLGRRYVPFNRLHISGSGYLRYWISETDGVSLVTIIGSVRAGARRPQIKNMDRYDRITQALITDAIQREFKSRRSGQPSVGPFDPAKVEQRDWTTF</sequence>
<feature type="region of interest" description="Disordered" evidence="1">
    <location>
        <begin position="78"/>
        <end position="102"/>
    </location>
</feature>
<gene>
    <name evidence="2" type="ORF">F511_10285</name>
</gene>
<proteinExistence type="predicted"/>
<accession>A0A2Z7C5F2</accession>